<gene>
    <name evidence="2" type="ORF">TGAM01_v208270</name>
</gene>
<feature type="region of interest" description="Disordered" evidence="1">
    <location>
        <begin position="275"/>
        <end position="349"/>
    </location>
</feature>
<feature type="region of interest" description="Disordered" evidence="1">
    <location>
        <begin position="202"/>
        <end position="231"/>
    </location>
</feature>
<evidence type="ECO:0000256" key="1">
    <source>
        <dbReference type="SAM" id="MobiDB-lite"/>
    </source>
</evidence>
<comment type="caution">
    <text evidence="2">The sequence shown here is derived from an EMBL/GenBank/DDBJ whole genome shotgun (WGS) entry which is preliminary data.</text>
</comment>
<protein>
    <submittedName>
        <fullName evidence="2">Uncharacterized protein</fullName>
    </submittedName>
</protein>
<dbReference type="AlphaFoldDB" id="A0A2P4ZET6"/>
<feature type="region of interest" description="Disordered" evidence="1">
    <location>
        <begin position="361"/>
        <end position="383"/>
    </location>
</feature>
<dbReference type="GeneID" id="29988242"/>
<dbReference type="RefSeq" id="XP_024404950.1">
    <property type="nucleotide sequence ID" value="XM_024550293.1"/>
</dbReference>
<feature type="compositionally biased region" description="Basic residues" evidence="1">
    <location>
        <begin position="35"/>
        <end position="45"/>
    </location>
</feature>
<feature type="region of interest" description="Disordered" evidence="1">
    <location>
        <begin position="1"/>
        <end position="102"/>
    </location>
</feature>
<feature type="compositionally biased region" description="Basic and acidic residues" evidence="1">
    <location>
        <begin position="275"/>
        <end position="289"/>
    </location>
</feature>
<keyword evidence="3" id="KW-1185">Reference proteome</keyword>
<organism evidence="2 3">
    <name type="scientific">Trichoderma gamsii</name>
    <dbReference type="NCBI Taxonomy" id="398673"/>
    <lineage>
        <taxon>Eukaryota</taxon>
        <taxon>Fungi</taxon>
        <taxon>Dikarya</taxon>
        <taxon>Ascomycota</taxon>
        <taxon>Pezizomycotina</taxon>
        <taxon>Sordariomycetes</taxon>
        <taxon>Hypocreomycetidae</taxon>
        <taxon>Hypocreales</taxon>
        <taxon>Hypocreaceae</taxon>
        <taxon>Trichoderma</taxon>
    </lineage>
</organism>
<dbReference type="EMBL" id="JPDN02000034">
    <property type="protein sequence ID" value="PON22790.1"/>
    <property type="molecule type" value="Genomic_DNA"/>
</dbReference>
<feature type="compositionally biased region" description="Polar residues" evidence="1">
    <location>
        <begin position="336"/>
        <end position="349"/>
    </location>
</feature>
<evidence type="ECO:0000313" key="2">
    <source>
        <dbReference type="EMBL" id="PON22790.1"/>
    </source>
</evidence>
<sequence>MLRPTAPILSQPVHQNPSPRRFKTDSSDGLAQHFFIRRRSTRRTSRAGGRTPQISKADASGQGAPKPLEATPSRQHRMPNEKATTETETNNGSAPEKDSQTMSVEGVLVPGSAPGQMPPSGHPAYEYSTVPPQQHGGDMIHHPSHPVLPSIYPPPPPPPPQGGCYPLLHMVPYQMVPNPIDQPQQPNHFAFAFPVAYWPHRDFPGGNPGSQIDQQNPDPDREQADPRSFGPLTHSYPYLMPYVQMPYMPSHISEEHACFPKNIDEKRVDQKSRIIEFSDDRAPDNDAKSSIHYHQNSRDRAKPPSVVDGPQAKRKAGEQDWQRLQQSRQVPLGPQQRHSTSDQPTQQIARYPTMQSANVITSPSSRFSRRSHVPHRPTKIQTATSTEVASWSQSKRWVSSESKERRAFQKMVLNLQFMKADQSPFIPKTPAELTKFKISLAEVKWQKLTTEVKLLEEKNRNKELAKASGWMPVSQLQVLLFNGRQMEDKLSPVFAAQNCFNKEDTAKACQRVEWPSLAELKEEGDKRARFGRYLPLPRMNVVAPKILEREQQSAYKADGSIL</sequence>
<reference evidence="2 3" key="1">
    <citation type="journal article" date="2016" name="Genome Announc.">
        <title>Draft Whole-Genome Sequence of Trichoderma gamsii T6085, a Promising Biocontrol Agent of Fusarium Head Blight on Wheat.</title>
        <authorList>
            <person name="Baroncelli R."/>
            <person name="Zapparata A."/>
            <person name="Piaggeschi G."/>
            <person name="Sarrocco S."/>
            <person name="Vannacci G."/>
        </authorList>
    </citation>
    <scope>NUCLEOTIDE SEQUENCE [LARGE SCALE GENOMIC DNA]</scope>
    <source>
        <strain evidence="2 3">T6085</strain>
    </source>
</reference>
<feature type="compositionally biased region" description="Basic residues" evidence="1">
    <location>
        <begin position="367"/>
        <end position="378"/>
    </location>
</feature>
<dbReference type="STRING" id="398673.A0A2P4ZET6"/>
<evidence type="ECO:0000313" key="3">
    <source>
        <dbReference type="Proteomes" id="UP000054821"/>
    </source>
</evidence>
<dbReference type="Proteomes" id="UP000054821">
    <property type="component" value="Unassembled WGS sequence"/>
</dbReference>
<proteinExistence type="predicted"/>
<accession>A0A2P4ZET6</accession>
<name>A0A2P4ZET6_9HYPO</name>